<accession>A0A0C3QVM3</accession>
<proteinExistence type="predicted"/>
<gene>
    <name evidence="1" type="ORF">M407DRAFT_18487</name>
</gene>
<dbReference type="HOGENOM" id="CLU_061438_1_0_1"/>
<dbReference type="EMBL" id="KN822953">
    <property type="protein sequence ID" value="KIO32729.1"/>
    <property type="molecule type" value="Genomic_DNA"/>
</dbReference>
<name>A0A0C3QVM3_9AGAM</name>
<evidence type="ECO:0000313" key="2">
    <source>
        <dbReference type="Proteomes" id="UP000054248"/>
    </source>
</evidence>
<reference evidence="1 2" key="1">
    <citation type="submission" date="2014-04" db="EMBL/GenBank/DDBJ databases">
        <authorList>
            <consortium name="DOE Joint Genome Institute"/>
            <person name="Kuo A."/>
            <person name="Girlanda M."/>
            <person name="Perotto S."/>
            <person name="Kohler A."/>
            <person name="Nagy L.G."/>
            <person name="Floudas D."/>
            <person name="Copeland A."/>
            <person name="Barry K.W."/>
            <person name="Cichocki N."/>
            <person name="Veneault-Fourrey C."/>
            <person name="LaButti K."/>
            <person name="Lindquist E.A."/>
            <person name="Lipzen A."/>
            <person name="Lundell T."/>
            <person name="Morin E."/>
            <person name="Murat C."/>
            <person name="Sun H."/>
            <person name="Tunlid A."/>
            <person name="Henrissat B."/>
            <person name="Grigoriev I.V."/>
            <person name="Hibbett D.S."/>
            <person name="Martin F."/>
            <person name="Nordberg H.P."/>
            <person name="Cantor M.N."/>
            <person name="Hua S.X."/>
        </authorList>
    </citation>
    <scope>NUCLEOTIDE SEQUENCE [LARGE SCALE GENOMIC DNA]</scope>
    <source>
        <strain evidence="1 2">MUT 4182</strain>
    </source>
</reference>
<keyword evidence="2" id="KW-1185">Reference proteome</keyword>
<dbReference type="Proteomes" id="UP000054248">
    <property type="component" value="Unassembled WGS sequence"/>
</dbReference>
<sequence length="275" mass="31267">MSSPPPVERFQGTSWEECQEFILAIRARASWEGKQRDSAWMADFAANYFSHHALPWHSRLPEDVRQDWSKLEIALLDRWPIPEVDLLQIKPTPAAVPPPNTNEESNHPLQGLLKVVLDGSYLNYYAKLRRNGYIGSLTRDPSEAIHVRCVFSSGGTLLERIDHSPPSWLGIRWMSPTPTIGSGSTDDAYLTYVDKATLKPPLPNMLDPPWQRMTCTVLTSGEVIPVWKMDETNRITLFVFASYDKTGLDLVTDPEAYSKEFNDYTRAKLFIEPTD</sequence>
<organism evidence="1 2">
    <name type="scientific">Tulasnella calospora MUT 4182</name>
    <dbReference type="NCBI Taxonomy" id="1051891"/>
    <lineage>
        <taxon>Eukaryota</taxon>
        <taxon>Fungi</taxon>
        <taxon>Dikarya</taxon>
        <taxon>Basidiomycota</taxon>
        <taxon>Agaricomycotina</taxon>
        <taxon>Agaricomycetes</taxon>
        <taxon>Cantharellales</taxon>
        <taxon>Tulasnellaceae</taxon>
        <taxon>Tulasnella</taxon>
    </lineage>
</organism>
<dbReference type="AlphaFoldDB" id="A0A0C3QVM3"/>
<evidence type="ECO:0000313" key="1">
    <source>
        <dbReference type="EMBL" id="KIO32729.1"/>
    </source>
</evidence>
<reference evidence="2" key="2">
    <citation type="submission" date="2015-01" db="EMBL/GenBank/DDBJ databases">
        <title>Evolutionary Origins and Diversification of the Mycorrhizal Mutualists.</title>
        <authorList>
            <consortium name="DOE Joint Genome Institute"/>
            <consortium name="Mycorrhizal Genomics Consortium"/>
            <person name="Kohler A."/>
            <person name="Kuo A."/>
            <person name="Nagy L.G."/>
            <person name="Floudas D."/>
            <person name="Copeland A."/>
            <person name="Barry K.W."/>
            <person name="Cichocki N."/>
            <person name="Veneault-Fourrey C."/>
            <person name="LaButti K."/>
            <person name="Lindquist E.A."/>
            <person name="Lipzen A."/>
            <person name="Lundell T."/>
            <person name="Morin E."/>
            <person name="Murat C."/>
            <person name="Riley R."/>
            <person name="Ohm R."/>
            <person name="Sun H."/>
            <person name="Tunlid A."/>
            <person name="Henrissat B."/>
            <person name="Grigoriev I.V."/>
            <person name="Hibbett D.S."/>
            <person name="Martin F."/>
        </authorList>
    </citation>
    <scope>NUCLEOTIDE SEQUENCE [LARGE SCALE GENOMIC DNA]</scope>
    <source>
        <strain evidence="2">MUT 4182</strain>
    </source>
</reference>
<protein>
    <submittedName>
        <fullName evidence="1">Uncharacterized protein</fullName>
    </submittedName>
</protein>